<keyword evidence="6" id="KW-0539">Nucleus</keyword>
<dbReference type="AlphaFoldDB" id="A0A8K0NR98"/>
<dbReference type="PROSITE" id="PS51281">
    <property type="entry name" value="TAP_C"/>
    <property type="match status" value="1"/>
</dbReference>
<dbReference type="Gene3D" id="3.10.450.50">
    <property type="match status" value="1"/>
</dbReference>
<dbReference type="GO" id="GO:0003723">
    <property type="term" value="F:RNA binding"/>
    <property type="evidence" value="ECO:0007669"/>
    <property type="project" value="TreeGrafter"/>
</dbReference>
<evidence type="ECO:0000259" key="8">
    <source>
        <dbReference type="PROSITE" id="PS50177"/>
    </source>
</evidence>
<gene>
    <name evidence="10" type="ORF">FFLO_02947</name>
</gene>
<dbReference type="Proteomes" id="UP000812966">
    <property type="component" value="Unassembled WGS sequence"/>
</dbReference>
<feature type="domain" description="NTF2" evidence="8">
    <location>
        <begin position="366"/>
        <end position="543"/>
    </location>
</feature>
<dbReference type="SUPFAM" id="SSF54427">
    <property type="entry name" value="NTF2-like"/>
    <property type="match status" value="1"/>
</dbReference>
<dbReference type="InterPro" id="IPR032710">
    <property type="entry name" value="NTF2-like_dom_sf"/>
</dbReference>
<dbReference type="Gene3D" id="1.10.8.10">
    <property type="entry name" value="DNA helicase RuvA subunit, C-terminal domain"/>
    <property type="match status" value="1"/>
</dbReference>
<feature type="compositionally biased region" description="Polar residues" evidence="7">
    <location>
        <begin position="101"/>
        <end position="110"/>
    </location>
</feature>
<evidence type="ECO:0000256" key="1">
    <source>
        <dbReference type="ARBA" id="ARBA00004123"/>
    </source>
</evidence>
<keyword evidence="3" id="KW-0813">Transport</keyword>
<name>A0A8K0NR98_9TREE</name>
<feature type="domain" description="TAP-C" evidence="9">
    <location>
        <begin position="604"/>
        <end position="656"/>
    </location>
</feature>
<keyword evidence="5" id="KW-0509">mRNA transport</keyword>
<evidence type="ECO:0000259" key="9">
    <source>
        <dbReference type="PROSITE" id="PS51281"/>
    </source>
</evidence>
<dbReference type="SMART" id="SM00804">
    <property type="entry name" value="TAP_C"/>
    <property type="match status" value="1"/>
</dbReference>
<evidence type="ECO:0000256" key="7">
    <source>
        <dbReference type="SAM" id="MobiDB-lite"/>
    </source>
</evidence>
<dbReference type="GO" id="GO:0016973">
    <property type="term" value="P:poly(A)+ mRNA export from nucleus"/>
    <property type="evidence" value="ECO:0007669"/>
    <property type="project" value="TreeGrafter"/>
</dbReference>
<comment type="subcellular location">
    <subcellularLocation>
        <location evidence="1">Nucleus</location>
    </subcellularLocation>
</comment>
<evidence type="ECO:0000256" key="5">
    <source>
        <dbReference type="ARBA" id="ARBA00022816"/>
    </source>
</evidence>
<dbReference type="EMBL" id="JABELV010000051">
    <property type="protein sequence ID" value="KAG7553592.1"/>
    <property type="molecule type" value="Genomic_DNA"/>
</dbReference>
<evidence type="ECO:0000256" key="6">
    <source>
        <dbReference type="ARBA" id="ARBA00023242"/>
    </source>
</evidence>
<dbReference type="PANTHER" id="PTHR10662">
    <property type="entry name" value="NUCLEAR RNA EXPORT FACTOR"/>
    <property type="match status" value="1"/>
</dbReference>
<evidence type="ECO:0000256" key="2">
    <source>
        <dbReference type="ARBA" id="ARBA00009285"/>
    </source>
</evidence>
<dbReference type="GO" id="GO:0005634">
    <property type="term" value="C:nucleus"/>
    <property type="evidence" value="ECO:0007669"/>
    <property type="project" value="UniProtKB-SubCell"/>
</dbReference>
<organism evidence="10 11">
    <name type="scientific">Filobasidium floriforme</name>
    <dbReference type="NCBI Taxonomy" id="5210"/>
    <lineage>
        <taxon>Eukaryota</taxon>
        <taxon>Fungi</taxon>
        <taxon>Dikarya</taxon>
        <taxon>Basidiomycota</taxon>
        <taxon>Agaricomycotina</taxon>
        <taxon>Tremellomycetes</taxon>
        <taxon>Filobasidiales</taxon>
        <taxon>Filobasidiaceae</taxon>
        <taxon>Filobasidium</taxon>
    </lineage>
</organism>
<evidence type="ECO:0000256" key="4">
    <source>
        <dbReference type="ARBA" id="ARBA00022737"/>
    </source>
</evidence>
<keyword evidence="4" id="KW-0677">Repeat</keyword>
<dbReference type="InterPro" id="IPR002075">
    <property type="entry name" value="NTF2_dom"/>
</dbReference>
<dbReference type="Pfam" id="PF22602">
    <property type="entry name" value="NXF_NTF2"/>
    <property type="match status" value="1"/>
</dbReference>
<proteinExistence type="inferred from homology"/>
<feature type="compositionally biased region" description="Basic and acidic residues" evidence="7">
    <location>
        <begin position="117"/>
        <end position="127"/>
    </location>
</feature>
<comment type="caution">
    <text evidence="10">The sequence shown here is derived from an EMBL/GenBank/DDBJ whole genome shotgun (WGS) entry which is preliminary data.</text>
</comment>
<sequence length="656" mass="70223">MAQPANLVATALNKAGITRGNNDSRGVVGRVAGAGGGGGRAASSSTTGMEVDRDGAGGGRPARNRKPHTSNTPYSAASRPNRPSLTSSRPGRSSSVPSHSQTQPTASSSKPSHKSGRRDGHSGRRDGGASTSTGGSGGGDGGKHVKTLKEWIGTRKRGPGLIDLSAMANDPVLSEAGLKPPGHPDAFAQMGDVVWKVVAEDDVHTHTISLRENNFKNLRQLSRIGFYLPHIRALDLSGNEGISEMGGPGGLDTLSCHPSRAVPGPGDFGKHGLRFLKEIILTGSRLRNDAERHDRLGQYIRDVLIRLPNLTLLDGQPVPRLVLPIDTDLPAKPIAKEEMDQLKARPYTWPFDVKDKWADADAMRLVGDRFLAKFFELFDNDRNQLLVAYAPNATLSMNFTSAVPPRARAAGYLSTLPNQRALNFERLKKLPHRNLIHTGPSRWTKSLIVATDENKLRAWLNDDLPKTRHPLSEVGKWMYDVIGMDPVNGVGRIMLVVHGEFAELPSEGLRSFSRTLVIAESAPGTPSQLAGWDGIILSDTFSIRQYCGHVNFTKSLAVNDATIVSGGASAQAQAATSTNTGPAVAAGTLQGIPPDIASIPNITPDQMMIVAQVQAQTNLITQGAMDLAMNSGYDLASAAIRFEEVKGQIPPELFRQ</sequence>
<feature type="compositionally biased region" description="Low complexity" evidence="7">
    <location>
        <begin position="82"/>
        <end position="100"/>
    </location>
</feature>
<dbReference type="InterPro" id="IPR005637">
    <property type="entry name" value="TAP_C_dom"/>
</dbReference>
<dbReference type="InterPro" id="IPR018222">
    <property type="entry name" value="Nuclear_transport_factor_2_euk"/>
</dbReference>
<reference evidence="10" key="1">
    <citation type="submission" date="2020-04" db="EMBL/GenBank/DDBJ databases">
        <title>Analysis of mating type loci in Filobasidium floriforme.</title>
        <authorList>
            <person name="Nowrousian M."/>
        </authorList>
    </citation>
    <scope>NUCLEOTIDE SEQUENCE</scope>
    <source>
        <strain evidence="10">CBS 6242</strain>
    </source>
</reference>
<dbReference type="InterPro" id="IPR032675">
    <property type="entry name" value="LRR_dom_sf"/>
</dbReference>
<dbReference type="Gene3D" id="3.80.10.10">
    <property type="entry name" value="Ribonuclease Inhibitor"/>
    <property type="match status" value="1"/>
</dbReference>
<protein>
    <recommendedName>
        <fullName evidence="12">mRNA export factor mex67</fullName>
    </recommendedName>
</protein>
<dbReference type="InterPro" id="IPR030217">
    <property type="entry name" value="NXF_fam"/>
</dbReference>
<evidence type="ECO:0000256" key="3">
    <source>
        <dbReference type="ARBA" id="ARBA00022448"/>
    </source>
</evidence>
<evidence type="ECO:0000313" key="10">
    <source>
        <dbReference type="EMBL" id="KAG7553592.1"/>
    </source>
</evidence>
<evidence type="ECO:0000313" key="11">
    <source>
        <dbReference type="Proteomes" id="UP000812966"/>
    </source>
</evidence>
<dbReference type="Pfam" id="PF03943">
    <property type="entry name" value="TAP_C"/>
    <property type="match status" value="1"/>
</dbReference>
<keyword evidence="11" id="KW-1185">Reference proteome</keyword>
<accession>A0A8K0NR98</accession>
<dbReference type="PROSITE" id="PS50177">
    <property type="entry name" value="NTF2_DOMAIN"/>
    <property type="match status" value="1"/>
</dbReference>
<comment type="similarity">
    <text evidence="2">Belongs to the NXF family.</text>
</comment>
<dbReference type="PANTHER" id="PTHR10662:SF22">
    <property type="entry name" value="NUCLEAR RNA EXPORT FACTOR 1"/>
    <property type="match status" value="1"/>
</dbReference>
<feature type="region of interest" description="Disordered" evidence="7">
    <location>
        <begin position="16"/>
        <end position="145"/>
    </location>
</feature>
<evidence type="ECO:0008006" key="12">
    <source>
        <dbReference type="Google" id="ProtNLM"/>
    </source>
</evidence>